<proteinExistence type="predicted"/>
<accession>A0A6A6M4U1</accession>
<feature type="region of interest" description="Disordered" evidence="1">
    <location>
        <begin position="1"/>
        <end position="35"/>
    </location>
</feature>
<evidence type="ECO:0000313" key="3">
    <source>
        <dbReference type="Proteomes" id="UP000467840"/>
    </source>
</evidence>
<dbReference type="AlphaFoldDB" id="A0A6A6M4U1"/>
<comment type="caution">
    <text evidence="2">The sequence shown here is derived from an EMBL/GenBank/DDBJ whole genome shotgun (WGS) entry which is preliminary data.</text>
</comment>
<name>A0A6A6M4U1_HEVBR</name>
<evidence type="ECO:0000313" key="2">
    <source>
        <dbReference type="EMBL" id="KAF2307393.1"/>
    </source>
</evidence>
<dbReference type="Proteomes" id="UP000467840">
    <property type="component" value="Chromosome 9"/>
</dbReference>
<evidence type="ECO:0000256" key="1">
    <source>
        <dbReference type="SAM" id="MobiDB-lite"/>
    </source>
</evidence>
<feature type="region of interest" description="Disordered" evidence="1">
    <location>
        <begin position="169"/>
        <end position="192"/>
    </location>
</feature>
<organism evidence="2 3">
    <name type="scientific">Hevea brasiliensis</name>
    <name type="common">Para rubber tree</name>
    <name type="synonym">Siphonia brasiliensis</name>
    <dbReference type="NCBI Taxonomy" id="3981"/>
    <lineage>
        <taxon>Eukaryota</taxon>
        <taxon>Viridiplantae</taxon>
        <taxon>Streptophyta</taxon>
        <taxon>Embryophyta</taxon>
        <taxon>Tracheophyta</taxon>
        <taxon>Spermatophyta</taxon>
        <taxon>Magnoliopsida</taxon>
        <taxon>eudicotyledons</taxon>
        <taxon>Gunneridae</taxon>
        <taxon>Pentapetalae</taxon>
        <taxon>rosids</taxon>
        <taxon>fabids</taxon>
        <taxon>Malpighiales</taxon>
        <taxon>Euphorbiaceae</taxon>
        <taxon>Crotonoideae</taxon>
        <taxon>Micrandreae</taxon>
        <taxon>Hevea</taxon>
    </lineage>
</organism>
<gene>
    <name evidence="2" type="ORF">GH714_026843</name>
</gene>
<feature type="region of interest" description="Disordered" evidence="1">
    <location>
        <begin position="59"/>
        <end position="104"/>
    </location>
</feature>
<protein>
    <submittedName>
        <fullName evidence="2">Uncharacterized protein</fullName>
    </submittedName>
</protein>
<keyword evidence="3" id="KW-1185">Reference proteome</keyword>
<sequence length="192" mass="21659">MARFASTYPGPHSRSSSESTARKTPCPISSPEDRIPRLRRALAQMDIQRILQLVFDRGKRKQSNYHGHPNRIPGRAPNYQSRNEPKRARNCSYRRSGNGNASGEKVSGVHMLVTEEAKLGRIRSAVENSYLVAAEIAGNGPFSIRFGAPHVRCSLKSPRNEEKDALTRMDGHGNQRSINGQRDRRCRYGQRY</sequence>
<dbReference type="EMBL" id="JAAGAX010000008">
    <property type="protein sequence ID" value="KAF2307393.1"/>
    <property type="molecule type" value="Genomic_DNA"/>
</dbReference>
<reference evidence="2 3" key="1">
    <citation type="journal article" date="2020" name="Mol. Plant">
        <title>The Chromosome-Based Rubber Tree Genome Provides New Insights into Spurge Genome Evolution and Rubber Biosynthesis.</title>
        <authorList>
            <person name="Liu J."/>
            <person name="Shi C."/>
            <person name="Shi C.C."/>
            <person name="Li W."/>
            <person name="Zhang Q.J."/>
            <person name="Zhang Y."/>
            <person name="Li K."/>
            <person name="Lu H.F."/>
            <person name="Shi C."/>
            <person name="Zhu S.T."/>
            <person name="Xiao Z.Y."/>
            <person name="Nan H."/>
            <person name="Yue Y."/>
            <person name="Zhu X.G."/>
            <person name="Wu Y."/>
            <person name="Hong X.N."/>
            <person name="Fan G.Y."/>
            <person name="Tong Y."/>
            <person name="Zhang D."/>
            <person name="Mao C.L."/>
            <person name="Liu Y.L."/>
            <person name="Hao S.J."/>
            <person name="Liu W.Q."/>
            <person name="Lv M.Q."/>
            <person name="Zhang H.B."/>
            <person name="Liu Y."/>
            <person name="Hu-Tang G.R."/>
            <person name="Wang J.P."/>
            <person name="Wang J.H."/>
            <person name="Sun Y.H."/>
            <person name="Ni S.B."/>
            <person name="Chen W.B."/>
            <person name="Zhang X.C."/>
            <person name="Jiao Y.N."/>
            <person name="Eichler E.E."/>
            <person name="Li G.H."/>
            <person name="Liu X."/>
            <person name="Gao L.Z."/>
        </authorList>
    </citation>
    <scope>NUCLEOTIDE SEQUENCE [LARGE SCALE GENOMIC DNA]</scope>
    <source>
        <strain evidence="3">cv. GT1</strain>
        <tissue evidence="2">Leaf</tissue>
    </source>
</reference>